<dbReference type="PANTHER" id="PTHR12001">
    <property type="entry name" value="GERANYLGERANYL PYROPHOSPHATE SYNTHASE"/>
    <property type="match status" value="1"/>
</dbReference>
<dbReference type="Proteomes" id="UP001589776">
    <property type="component" value="Unassembled WGS sequence"/>
</dbReference>
<evidence type="ECO:0000313" key="7">
    <source>
        <dbReference type="EMBL" id="MFC0214110.1"/>
    </source>
</evidence>
<protein>
    <submittedName>
        <fullName evidence="7">Polyprenyl synthetase family protein</fullName>
    </submittedName>
</protein>
<evidence type="ECO:0000256" key="3">
    <source>
        <dbReference type="ARBA" id="ARBA00022679"/>
    </source>
</evidence>
<dbReference type="Gene3D" id="1.10.600.10">
    <property type="entry name" value="Farnesyl Diphosphate Synthase"/>
    <property type="match status" value="1"/>
</dbReference>
<comment type="similarity">
    <text evidence="2 6">Belongs to the FPP/GGPP synthase family.</text>
</comment>
<comment type="cofactor">
    <cofactor evidence="1">
        <name>Mg(2+)</name>
        <dbReference type="ChEBI" id="CHEBI:18420"/>
    </cofactor>
</comment>
<dbReference type="InterPro" id="IPR033965">
    <property type="entry name" value="ComQ"/>
</dbReference>
<dbReference type="EMBL" id="JBHLWN010000068">
    <property type="protein sequence ID" value="MFC0214110.1"/>
    <property type="molecule type" value="Genomic_DNA"/>
</dbReference>
<evidence type="ECO:0000256" key="5">
    <source>
        <dbReference type="ARBA" id="ARBA00022842"/>
    </source>
</evidence>
<dbReference type="Pfam" id="PF00348">
    <property type="entry name" value="polyprenyl_synt"/>
    <property type="match status" value="1"/>
</dbReference>
<dbReference type="SFLD" id="SFLDS00005">
    <property type="entry name" value="Isoprenoid_Synthase_Type_I"/>
    <property type="match status" value="1"/>
</dbReference>
<proteinExistence type="inferred from homology"/>
<comment type="caution">
    <text evidence="7">The sequence shown here is derived from an EMBL/GenBank/DDBJ whole genome shotgun (WGS) entry which is preliminary data.</text>
</comment>
<gene>
    <name evidence="7" type="ORF">ACFFK0_16910</name>
</gene>
<dbReference type="SFLD" id="SFLDG01211">
    <property type="entry name" value="Competence_Regulatory_Protein"/>
    <property type="match status" value="1"/>
</dbReference>
<dbReference type="SUPFAM" id="SSF48576">
    <property type="entry name" value="Terpenoid synthases"/>
    <property type="match status" value="1"/>
</dbReference>
<dbReference type="RefSeq" id="WP_377471447.1">
    <property type="nucleotide sequence ID" value="NZ_JBHLWN010000068.1"/>
</dbReference>
<accession>A0ABV6DN88</accession>
<evidence type="ECO:0000256" key="1">
    <source>
        <dbReference type="ARBA" id="ARBA00001946"/>
    </source>
</evidence>
<dbReference type="PANTHER" id="PTHR12001:SF85">
    <property type="entry name" value="SHORT CHAIN ISOPRENYL DIPHOSPHATE SYNTHASE"/>
    <property type="match status" value="1"/>
</dbReference>
<evidence type="ECO:0000256" key="4">
    <source>
        <dbReference type="ARBA" id="ARBA00022723"/>
    </source>
</evidence>
<name>A0ABV6DN88_9BACL</name>
<evidence type="ECO:0000313" key="8">
    <source>
        <dbReference type="Proteomes" id="UP001589776"/>
    </source>
</evidence>
<sequence>MKSVVVNALSALIDAHFPDEPLNGLLRAAVKLKQEERSIWGELTDTAYRMFGGASERIAHRTAVAELVLLALDIVDDLQDEDNVNAVWMQSPRALALNAVLALYALAAVELAAGEGRGAEALASFGRMLAESVNGQQRDIDGNIGSEDEYVEMAARKSGSLYRLACMLGYTLVDPPLDPSVVSTMDELALCAGMIAQLENDLNDVLRFDVKSDLLGRKKTIATLFLLRGSAEEFPGLLDYYEGRMSVERFLQLQPDIAAYVSGSGCIEYTRAIQHLYREQAEPLLARLPVSDAWRERFRELLNLNA</sequence>
<evidence type="ECO:0000256" key="6">
    <source>
        <dbReference type="RuleBase" id="RU004466"/>
    </source>
</evidence>
<evidence type="ECO:0000256" key="2">
    <source>
        <dbReference type="ARBA" id="ARBA00006706"/>
    </source>
</evidence>
<dbReference type="InterPro" id="IPR000092">
    <property type="entry name" value="Polyprenyl_synt"/>
</dbReference>
<keyword evidence="3 6" id="KW-0808">Transferase</keyword>
<keyword evidence="5" id="KW-0460">Magnesium</keyword>
<keyword evidence="4" id="KW-0479">Metal-binding</keyword>
<keyword evidence="8" id="KW-1185">Reference proteome</keyword>
<reference evidence="7 8" key="1">
    <citation type="submission" date="2024-09" db="EMBL/GenBank/DDBJ databases">
        <authorList>
            <person name="Sun Q."/>
            <person name="Mori K."/>
        </authorList>
    </citation>
    <scope>NUCLEOTIDE SEQUENCE [LARGE SCALE GENOMIC DNA]</scope>
    <source>
        <strain evidence="7 8">CCM 7759</strain>
    </source>
</reference>
<dbReference type="InterPro" id="IPR008949">
    <property type="entry name" value="Isoprenoid_synthase_dom_sf"/>
</dbReference>
<organism evidence="7 8">
    <name type="scientific">Paenibacillus chartarius</name>
    <dbReference type="NCBI Taxonomy" id="747481"/>
    <lineage>
        <taxon>Bacteria</taxon>
        <taxon>Bacillati</taxon>
        <taxon>Bacillota</taxon>
        <taxon>Bacilli</taxon>
        <taxon>Bacillales</taxon>
        <taxon>Paenibacillaceae</taxon>
        <taxon>Paenibacillus</taxon>
    </lineage>
</organism>